<dbReference type="InterPro" id="IPR022773">
    <property type="entry name" value="Siva"/>
</dbReference>
<dbReference type="PANTHER" id="PTHR14365:SF1">
    <property type="entry name" value="APOPTOSIS REGULATORY PROTEIN SIVA"/>
    <property type="match status" value="1"/>
</dbReference>
<dbReference type="Proteomes" id="UP000281406">
    <property type="component" value="Unassembled WGS sequence"/>
</dbReference>
<dbReference type="PANTHER" id="PTHR14365">
    <property type="entry name" value="APOPTOSIS REGULATORY PROTEIN SIVA"/>
    <property type="match status" value="1"/>
</dbReference>
<dbReference type="GO" id="GO:0097191">
    <property type="term" value="P:extrinsic apoptotic signaling pathway"/>
    <property type="evidence" value="ECO:0007669"/>
    <property type="project" value="TreeGrafter"/>
</dbReference>
<protein>
    <submittedName>
        <fullName evidence="1">Apoptosis regulatory protein Siva</fullName>
    </submittedName>
</protein>
<dbReference type="AlphaFoldDB" id="A0A3N0XLU9"/>
<reference evidence="1 2" key="1">
    <citation type="submission" date="2018-10" db="EMBL/GenBank/DDBJ databases">
        <title>Genome assembly for a Yunnan-Guizhou Plateau 3E fish, Anabarilius grahami (Regan), and its evolutionary and genetic applications.</title>
        <authorList>
            <person name="Jiang W."/>
        </authorList>
    </citation>
    <scope>NUCLEOTIDE SEQUENCE [LARGE SCALE GENOMIC DNA]</scope>
    <source>
        <strain evidence="1">AG-KIZ</strain>
        <tissue evidence="1">Muscle</tissue>
    </source>
</reference>
<gene>
    <name evidence="1" type="ORF">DPX16_2112</name>
</gene>
<keyword evidence="2" id="KW-1185">Reference proteome</keyword>
<dbReference type="EMBL" id="RJVU01069573">
    <property type="protein sequence ID" value="ROI68632.1"/>
    <property type="molecule type" value="Genomic_DNA"/>
</dbReference>
<name>A0A3N0XLU9_ANAGA</name>
<sequence length="180" mass="20165">MPKRSYPFSESFSSQYKVHVGQKEINNCGVFGLKCRQEVYEKTKNMLFNGTKAVMGRIWKADGEEKVSDVLVSDPAPGHQTLLRGQTTIGLDGRLKRADAVPAGLGFEEAVLSVRASRVSRLRPAVQQLLRPLLLLMLRHRVSLHHLNTTVFMNSSVSDRHSVLSYSERYERVLCCGCSS</sequence>
<dbReference type="OrthoDB" id="60860at2759"/>
<evidence type="ECO:0000313" key="1">
    <source>
        <dbReference type="EMBL" id="ROI68632.1"/>
    </source>
</evidence>
<dbReference type="GO" id="GO:0005175">
    <property type="term" value="F:CD27 receptor binding"/>
    <property type="evidence" value="ECO:0007669"/>
    <property type="project" value="TreeGrafter"/>
</dbReference>
<organism evidence="1 2">
    <name type="scientific">Anabarilius grahami</name>
    <name type="common">Kanglang fish</name>
    <name type="synonym">Barilius grahami</name>
    <dbReference type="NCBI Taxonomy" id="495550"/>
    <lineage>
        <taxon>Eukaryota</taxon>
        <taxon>Metazoa</taxon>
        <taxon>Chordata</taxon>
        <taxon>Craniata</taxon>
        <taxon>Vertebrata</taxon>
        <taxon>Euteleostomi</taxon>
        <taxon>Actinopterygii</taxon>
        <taxon>Neopterygii</taxon>
        <taxon>Teleostei</taxon>
        <taxon>Ostariophysi</taxon>
        <taxon>Cypriniformes</taxon>
        <taxon>Xenocyprididae</taxon>
        <taxon>Xenocypridinae</taxon>
        <taxon>Xenocypridinae incertae sedis</taxon>
        <taxon>Anabarilius</taxon>
    </lineage>
</organism>
<accession>A0A3N0XLU9</accession>
<dbReference type="Pfam" id="PF05458">
    <property type="entry name" value="Siva"/>
    <property type="match status" value="1"/>
</dbReference>
<comment type="caution">
    <text evidence="1">The sequence shown here is derived from an EMBL/GenBank/DDBJ whole genome shotgun (WGS) entry which is preliminary data.</text>
</comment>
<evidence type="ECO:0000313" key="2">
    <source>
        <dbReference type="Proteomes" id="UP000281406"/>
    </source>
</evidence>
<proteinExistence type="predicted"/>